<keyword evidence="2" id="KW-0501">Molybdenum cofactor biosynthesis</keyword>
<dbReference type="EMBL" id="MLJW01004825">
    <property type="protein sequence ID" value="OIQ69268.1"/>
    <property type="molecule type" value="Genomic_DNA"/>
</dbReference>
<evidence type="ECO:0000313" key="5">
    <source>
        <dbReference type="EMBL" id="OIQ69268.1"/>
    </source>
</evidence>
<evidence type="ECO:0000256" key="1">
    <source>
        <dbReference type="ARBA" id="ARBA00005046"/>
    </source>
</evidence>
<dbReference type="Gene3D" id="3.30.70.640">
    <property type="entry name" value="Molybdopterin cofactor biosynthesis C (MoaC) domain"/>
    <property type="match status" value="1"/>
</dbReference>
<dbReference type="Pfam" id="PF01967">
    <property type="entry name" value="MoaC"/>
    <property type="match status" value="1"/>
</dbReference>
<comment type="caution">
    <text evidence="5">The sequence shown here is derived from an EMBL/GenBank/DDBJ whole genome shotgun (WGS) entry which is preliminary data.</text>
</comment>
<feature type="domain" description="Molybdopterin cofactor biosynthesis C (MoaC)" evidence="4">
    <location>
        <begin position="136"/>
        <end position="191"/>
    </location>
</feature>
<evidence type="ECO:0000259" key="4">
    <source>
        <dbReference type="Pfam" id="PF01967"/>
    </source>
</evidence>
<dbReference type="UniPathway" id="UPA00344"/>
<dbReference type="NCBIfam" id="TIGR02523">
    <property type="entry name" value="type_IV_pilV"/>
    <property type="match status" value="1"/>
</dbReference>
<comment type="pathway">
    <text evidence="1">Cofactor biosynthesis; molybdopterin biosynthesis.</text>
</comment>
<reference evidence="5" key="1">
    <citation type="submission" date="2016-10" db="EMBL/GenBank/DDBJ databases">
        <title>Sequence of Gallionella enrichment culture.</title>
        <authorList>
            <person name="Poehlein A."/>
            <person name="Muehling M."/>
            <person name="Daniel R."/>
        </authorList>
    </citation>
    <scope>NUCLEOTIDE SEQUENCE</scope>
</reference>
<dbReference type="AlphaFoldDB" id="A0A1J5PNW0"/>
<organism evidence="5">
    <name type="scientific">mine drainage metagenome</name>
    <dbReference type="NCBI Taxonomy" id="410659"/>
    <lineage>
        <taxon>unclassified sequences</taxon>
        <taxon>metagenomes</taxon>
        <taxon>ecological metagenomes</taxon>
    </lineage>
</organism>
<sequence>MRNPILATSSPAARSRQRGVGLIEILIAVLVLSIGFLGMAALLARSLTNNNSAMARTQTVVAAYSILDAMRADRNNALAGSYDTTATYSLSASGNPKCTLSPALAGLADAQVQRWCLGTGGISPDGLAALGPGAAGTIACTATAETRGRTGVEMEALTAVQIGLLTIYDMCKAVDRGMVIDGVRLLEKHGGKSGDWVAPATGS</sequence>
<keyword evidence="3" id="KW-0812">Transmembrane</keyword>
<keyword evidence="3" id="KW-0472">Membrane</keyword>
<accession>A0A1J5PNW0</accession>
<dbReference type="InterPro" id="IPR012902">
    <property type="entry name" value="N_methyl_site"/>
</dbReference>
<proteinExistence type="predicted"/>
<evidence type="ECO:0000256" key="2">
    <source>
        <dbReference type="ARBA" id="ARBA00023150"/>
    </source>
</evidence>
<feature type="transmembrane region" description="Helical" evidence="3">
    <location>
        <begin position="21"/>
        <end position="44"/>
    </location>
</feature>
<name>A0A1J5PNW0_9ZZZZ</name>
<dbReference type="SUPFAM" id="SSF55040">
    <property type="entry name" value="Molybdenum cofactor biosynthesis protein C, MoaC"/>
    <property type="match status" value="1"/>
</dbReference>
<gene>
    <name evidence="5" type="primary">moaC_14</name>
    <name evidence="5" type="ORF">GALL_491340</name>
</gene>
<keyword evidence="3" id="KW-1133">Transmembrane helix</keyword>
<protein>
    <submittedName>
        <fullName evidence="5">Cyclic pyranopterin monophosphate synthase accessory protein</fullName>
    </submittedName>
</protein>
<dbReference type="InterPro" id="IPR002820">
    <property type="entry name" value="Mopterin_CF_biosynth-C_dom"/>
</dbReference>
<dbReference type="InterPro" id="IPR036522">
    <property type="entry name" value="MoaC_sf"/>
</dbReference>
<dbReference type="InterPro" id="IPR013362">
    <property type="entry name" value="Pilus_4_PilV"/>
</dbReference>
<dbReference type="GO" id="GO:0006777">
    <property type="term" value="P:Mo-molybdopterin cofactor biosynthetic process"/>
    <property type="evidence" value="ECO:0007669"/>
    <property type="project" value="UniProtKB-KW"/>
</dbReference>
<evidence type="ECO:0000256" key="3">
    <source>
        <dbReference type="SAM" id="Phobius"/>
    </source>
</evidence>
<dbReference type="Pfam" id="PF07963">
    <property type="entry name" value="N_methyl"/>
    <property type="match status" value="1"/>
</dbReference>